<keyword evidence="2" id="KW-0472">Membrane</keyword>
<feature type="transmembrane region" description="Helical" evidence="2">
    <location>
        <begin position="52"/>
        <end position="75"/>
    </location>
</feature>
<evidence type="ECO:0000313" key="4">
    <source>
        <dbReference type="EMBL" id="NYI65856.1"/>
    </source>
</evidence>
<keyword evidence="2" id="KW-1133">Transmembrane helix</keyword>
<dbReference type="Pfam" id="PF13828">
    <property type="entry name" value="DUF4190"/>
    <property type="match status" value="1"/>
</dbReference>
<dbReference type="EMBL" id="JACBZP010000001">
    <property type="protein sequence ID" value="NYI65856.1"/>
    <property type="molecule type" value="Genomic_DNA"/>
</dbReference>
<feature type="region of interest" description="Disordered" evidence="1">
    <location>
        <begin position="1"/>
        <end position="32"/>
    </location>
</feature>
<comment type="caution">
    <text evidence="4">The sequence shown here is derived from an EMBL/GenBank/DDBJ whole genome shotgun (WGS) entry which is preliminary data.</text>
</comment>
<keyword evidence="5" id="KW-1185">Reference proteome</keyword>
<dbReference type="InterPro" id="IPR025241">
    <property type="entry name" value="DUF4190"/>
</dbReference>
<dbReference type="Proteomes" id="UP000539111">
    <property type="component" value="Unassembled WGS sequence"/>
</dbReference>
<gene>
    <name evidence="4" type="ORF">BJY26_000162</name>
</gene>
<evidence type="ECO:0000313" key="5">
    <source>
        <dbReference type="Proteomes" id="UP000539111"/>
    </source>
</evidence>
<protein>
    <recommendedName>
        <fullName evidence="3">DUF4190 domain-containing protein</fullName>
    </recommendedName>
</protein>
<evidence type="ECO:0000256" key="2">
    <source>
        <dbReference type="SAM" id="Phobius"/>
    </source>
</evidence>
<proteinExistence type="predicted"/>
<dbReference type="AlphaFoldDB" id="A0A7Z0AAZ2"/>
<accession>A0A7Z0AAZ2</accession>
<organism evidence="4 5">
    <name type="scientific">Spelaeicoccus albus</name>
    <dbReference type="NCBI Taxonomy" id="1280376"/>
    <lineage>
        <taxon>Bacteria</taxon>
        <taxon>Bacillati</taxon>
        <taxon>Actinomycetota</taxon>
        <taxon>Actinomycetes</taxon>
        <taxon>Micrococcales</taxon>
        <taxon>Brevibacteriaceae</taxon>
        <taxon>Spelaeicoccus</taxon>
    </lineage>
</organism>
<evidence type="ECO:0000256" key="1">
    <source>
        <dbReference type="SAM" id="MobiDB-lite"/>
    </source>
</evidence>
<name>A0A7Z0AAZ2_9MICO</name>
<evidence type="ECO:0000259" key="3">
    <source>
        <dbReference type="Pfam" id="PF13828"/>
    </source>
</evidence>
<feature type="domain" description="DUF4190" evidence="3">
    <location>
        <begin position="51"/>
        <end position="110"/>
    </location>
</feature>
<feature type="transmembrane region" description="Helical" evidence="2">
    <location>
        <begin position="96"/>
        <end position="129"/>
    </location>
</feature>
<dbReference type="RefSeq" id="WP_179424851.1">
    <property type="nucleotide sequence ID" value="NZ_JACBZP010000001.1"/>
</dbReference>
<keyword evidence="2" id="KW-0812">Transmembrane</keyword>
<sequence length="138" mass="14399">MSNQYPPPDPQNGPQYVPPPPPQYGQPAPPPAPYGYQPVYGYVPAPPTNTMAVVSLVSSLATLVVGIGWIPGIICGHMAVRQIQRTGEAGEGMARAGLIIGYVFGIITVLVILAYILFFVFILGMAGLASTTSSGQGV</sequence>
<reference evidence="4 5" key="1">
    <citation type="submission" date="2020-07" db="EMBL/GenBank/DDBJ databases">
        <title>Sequencing the genomes of 1000 actinobacteria strains.</title>
        <authorList>
            <person name="Klenk H.-P."/>
        </authorList>
    </citation>
    <scope>NUCLEOTIDE SEQUENCE [LARGE SCALE GENOMIC DNA]</scope>
    <source>
        <strain evidence="4 5">DSM 26341</strain>
    </source>
</reference>